<feature type="chain" id="PRO_5036192418" description="Spondin domain-containing protein" evidence="1">
    <location>
        <begin position="22"/>
        <end position="385"/>
    </location>
</feature>
<protein>
    <recommendedName>
        <fullName evidence="5">Spondin domain-containing protein</fullName>
    </recommendedName>
</protein>
<accession>A0A6U6G742</accession>
<dbReference type="EMBL" id="HBKQ01031465">
    <property type="protein sequence ID" value="CAE2251165.1"/>
    <property type="molecule type" value="Transcribed_RNA"/>
</dbReference>
<evidence type="ECO:0000313" key="3">
    <source>
        <dbReference type="EMBL" id="CAE2251164.1"/>
    </source>
</evidence>
<dbReference type="EMBL" id="HBKQ01031463">
    <property type="protein sequence ID" value="CAE2251164.1"/>
    <property type="molecule type" value="Transcribed_RNA"/>
</dbReference>
<evidence type="ECO:0000256" key="1">
    <source>
        <dbReference type="SAM" id="SignalP"/>
    </source>
</evidence>
<evidence type="ECO:0000313" key="2">
    <source>
        <dbReference type="EMBL" id="CAE2251156.1"/>
    </source>
</evidence>
<reference evidence="2" key="1">
    <citation type="submission" date="2021-01" db="EMBL/GenBank/DDBJ databases">
        <authorList>
            <person name="Corre E."/>
            <person name="Pelletier E."/>
            <person name="Niang G."/>
            <person name="Scheremetjew M."/>
            <person name="Finn R."/>
            <person name="Kale V."/>
            <person name="Holt S."/>
            <person name="Cochrane G."/>
            <person name="Meng A."/>
            <person name="Brown T."/>
            <person name="Cohen L."/>
        </authorList>
    </citation>
    <scope>NUCLEOTIDE SEQUENCE</scope>
    <source>
        <strain evidence="2">Isolate 1302-5</strain>
    </source>
</reference>
<sequence>MKLSNVLPVVLACSLSNAVAGLEWAGTFATNDPVHIWLAQKTGGSYVDPSMRIVFYAVSDPSDIDATIHKYEDEAEALIDSTDSSCEDVTSGMEIDLPTTGKCYTLIFDQTSDDTKFPMNTAGLDGFVAFGQHVPIEFERDMHYLKDSTGTDIEAILEEGSEGHSHSHGDHEETSGKSCACAAKEYKFNIDCTATAAMLDAMAFLKNAGCASDCSPTACETNYLIVQAHHDYCPEDKIPQEVEDGFHDYDTQCTACDISRAFIDGAPNCPAPKCDNSGDEAYASLVDLGCLSDCTSTACRDNFFVLRVEHDLCPHDALSKFSEDGLHDMEEPCAQQLCNIEGAEKTFPVCKEEDMEPESKNESGAATSTVAITVASAALIGAALI</sequence>
<dbReference type="AlphaFoldDB" id="A0A6U6G742"/>
<gene>
    <name evidence="2" type="ORF">OAUR00152_LOCUS21409</name>
    <name evidence="3" type="ORF">OAUR00152_LOCUS21412</name>
    <name evidence="4" type="ORF">OAUR00152_LOCUS21413</name>
</gene>
<feature type="signal peptide" evidence="1">
    <location>
        <begin position="1"/>
        <end position="21"/>
    </location>
</feature>
<proteinExistence type="predicted"/>
<evidence type="ECO:0008006" key="5">
    <source>
        <dbReference type="Google" id="ProtNLM"/>
    </source>
</evidence>
<dbReference type="EMBL" id="HBKQ01031458">
    <property type="protein sequence ID" value="CAE2251156.1"/>
    <property type="molecule type" value="Transcribed_RNA"/>
</dbReference>
<evidence type="ECO:0000313" key="4">
    <source>
        <dbReference type="EMBL" id="CAE2251165.1"/>
    </source>
</evidence>
<organism evidence="2">
    <name type="scientific">Odontella aurita</name>
    <dbReference type="NCBI Taxonomy" id="265563"/>
    <lineage>
        <taxon>Eukaryota</taxon>
        <taxon>Sar</taxon>
        <taxon>Stramenopiles</taxon>
        <taxon>Ochrophyta</taxon>
        <taxon>Bacillariophyta</taxon>
        <taxon>Mediophyceae</taxon>
        <taxon>Biddulphiophycidae</taxon>
        <taxon>Eupodiscales</taxon>
        <taxon>Odontellaceae</taxon>
        <taxon>Odontella</taxon>
    </lineage>
</organism>
<name>A0A6U6G742_9STRA</name>
<keyword evidence="1" id="KW-0732">Signal</keyword>